<evidence type="ECO:0000259" key="8">
    <source>
        <dbReference type="Pfam" id="PF00562"/>
    </source>
</evidence>
<comment type="function">
    <text evidence="7">DNA-dependent RNA polymerase catalyzes the transcription of DNA into RNA using the four ribonucleoside triphosphates as substrates.</text>
</comment>
<dbReference type="EC" id="2.7.7.6" evidence="7"/>
<feature type="non-terminal residue" evidence="11">
    <location>
        <position position="1"/>
    </location>
</feature>
<dbReference type="EMBL" id="KN042439">
    <property type="protein sequence ID" value="KFH61778.1"/>
    <property type="molecule type" value="Genomic_DNA"/>
</dbReference>
<evidence type="ECO:0000256" key="6">
    <source>
        <dbReference type="RuleBase" id="RU000434"/>
    </source>
</evidence>
<keyword evidence="12" id="KW-1185">Reference proteome</keyword>
<evidence type="ECO:0000256" key="2">
    <source>
        <dbReference type="ARBA" id="ARBA00022478"/>
    </source>
</evidence>
<dbReference type="AlphaFoldDB" id="A0A086TIK1"/>
<evidence type="ECO:0000256" key="4">
    <source>
        <dbReference type="ARBA" id="ARBA00022695"/>
    </source>
</evidence>
<evidence type="ECO:0000256" key="5">
    <source>
        <dbReference type="ARBA" id="ARBA00023163"/>
    </source>
</evidence>
<dbReference type="OrthoDB" id="2426160at2759"/>
<evidence type="ECO:0000259" key="9">
    <source>
        <dbReference type="Pfam" id="PF04560"/>
    </source>
</evidence>
<evidence type="ECO:0000259" key="10">
    <source>
        <dbReference type="Pfam" id="PF04565"/>
    </source>
</evidence>
<organism evidence="11 12">
    <name type="scientific">Podila verticillata NRRL 6337</name>
    <dbReference type="NCBI Taxonomy" id="1069443"/>
    <lineage>
        <taxon>Eukaryota</taxon>
        <taxon>Fungi</taxon>
        <taxon>Fungi incertae sedis</taxon>
        <taxon>Mucoromycota</taxon>
        <taxon>Mortierellomycotina</taxon>
        <taxon>Mortierellomycetes</taxon>
        <taxon>Mortierellales</taxon>
        <taxon>Mortierellaceae</taxon>
        <taxon>Podila</taxon>
    </lineage>
</organism>
<dbReference type="GO" id="GO:0003899">
    <property type="term" value="F:DNA-directed RNA polymerase activity"/>
    <property type="evidence" value="ECO:0007669"/>
    <property type="project" value="UniProtKB-EC"/>
</dbReference>
<dbReference type="InterPro" id="IPR007121">
    <property type="entry name" value="RNA_pol_bsu_CS"/>
</dbReference>
<evidence type="ECO:0000256" key="7">
    <source>
        <dbReference type="RuleBase" id="RU363031"/>
    </source>
</evidence>
<comment type="catalytic activity">
    <reaction evidence="7">
        <text>RNA(n) + a ribonucleoside 5'-triphosphate = RNA(n+1) + diphosphate</text>
        <dbReference type="Rhea" id="RHEA:21248"/>
        <dbReference type="Rhea" id="RHEA-COMP:14527"/>
        <dbReference type="Rhea" id="RHEA-COMP:17342"/>
        <dbReference type="ChEBI" id="CHEBI:33019"/>
        <dbReference type="ChEBI" id="CHEBI:61557"/>
        <dbReference type="ChEBI" id="CHEBI:140395"/>
        <dbReference type="EC" id="2.7.7.6"/>
    </reaction>
</comment>
<proteinExistence type="inferred from homology"/>
<dbReference type="Gene3D" id="2.40.50.150">
    <property type="match status" value="1"/>
</dbReference>
<evidence type="ECO:0000313" key="11">
    <source>
        <dbReference type="EMBL" id="KFH61778.1"/>
    </source>
</evidence>
<dbReference type="GO" id="GO:0000428">
    <property type="term" value="C:DNA-directed RNA polymerase complex"/>
    <property type="evidence" value="ECO:0007669"/>
    <property type="project" value="UniProtKB-KW"/>
</dbReference>
<keyword evidence="5 7" id="KW-0804">Transcription</keyword>
<dbReference type="InterPro" id="IPR007120">
    <property type="entry name" value="DNA-dir_RNAP_su2_dom"/>
</dbReference>
<dbReference type="GO" id="GO:0006351">
    <property type="term" value="P:DNA-templated transcription"/>
    <property type="evidence" value="ECO:0007669"/>
    <property type="project" value="InterPro"/>
</dbReference>
<keyword evidence="2 7" id="KW-0240">DNA-directed RNA polymerase</keyword>
<dbReference type="InterPro" id="IPR014724">
    <property type="entry name" value="RNA_pol_RPB2_OB-fold"/>
</dbReference>
<dbReference type="InterPro" id="IPR015712">
    <property type="entry name" value="DNA-dir_RNA_pol_su2"/>
</dbReference>
<feature type="domain" description="DNA-directed RNA polymerase subunit 2 hybrid-binding" evidence="8">
    <location>
        <begin position="754"/>
        <end position="907"/>
    </location>
</feature>
<dbReference type="InterPro" id="IPR007641">
    <property type="entry name" value="RNA_pol_Rpb2_7"/>
</dbReference>
<feature type="domain" description="RNA polymerase Rpb2" evidence="10">
    <location>
        <begin position="321"/>
        <end position="378"/>
    </location>
</feature>
<dbReference type="GO" id="GO:0032549">
    <property type="term" value="F:ribonucleoside binding"/>
    <property type="evidence" value="ECO:0007669"/>
    <property type="project" value="InterPro"/>
</dbReference>
<keyword evidence="4 7" id="KW-0548">Nucleotidyltransferase</keyword>
<feature type="domain" description="DNA-directed RNA polymerase subunit 2 hybrid-binding" evidence="8">
    <location>
        <begin position="591"/>
        <end position="693"/>
    </location>
</feature>
<evidence type="ECO:0000313" key="12">
    <source>
        <dbReference type="Proteomes" id="UP000243308"/>
    </source>
</evidence>
<accession>A0A086TIK1</accession>
<gene>
    <name evidence="11" type="ORF">MVEG_12361</name>
</gene>
<evidence type="ECO:0000256" key="3">
    <source>
        <dbReference type="ARBA" id="ARBA00022679"/>
    </source>
</evidence>
<feature type="domain" description="RNA polymerase Rpb2" evidence="9">
    <location>
        <begin position="909"/>
        <end position="990"/>
    </location>
</feature>
<dbReference type="Gene3D" id="3.90.1100.10">
    <property type="match status" value="2"/>
</dbReference>
<dbReference type="GO" id="GO:0003677">
    <property type="term" value="F:DNA binding"/>
    <property type="evidence" value="ECO:0007669"/>
    <property type="project" value="InterPro"/>
</dbReference>
<reference evidence="11 12" key="1">
    <citation type="submission" date="2011-02" db="EMBL/GenBank/DDBJ databases">
        <title>The Genome Sequence of Mortierella verticillata NRRL 6337.</title>
        <authorList>
            <consortium name="The Broad Institute Genome Sequencing Platform"/>
            <person name="Russ C."/>
            <person name="Cuomo C."/>
            <person name="Burger G."/>
            <person name="Gray M.W."/>
            <person name="Holland P.W.H."/>
            <person name="King N."/>
            <person name="Lang F.B.F."/>
            <person name="Roger A.J."/>
            <person name="Ruiz-Trillo I."/>
            <person name="Young S.K."/>
            <person name="Zeng Q."/>
            <person name="Gargeya S."/>
            <person name="Alvarado L."/>
            <person name="Berlin A."/>
            <person name="Chapman S.B."/>
            <person name="Chen Z."/>
            <person name="Freedman E."/>
            <person name="Gellesch M."/>
            <person name="Goldberg J."/>
            <person name="Griggs A."/>
            <person name="Gujja S."/>
            <person name="Heilman E."/>
            <person name="Heiman D."/>
            <person name="Howarth C."/>
            <person name="Mehta T."/>
            <person name="Neiman D."/>
            <person name="Pearson M."/>
            <person name="Roberts A."/>
            <person name="Saif S."/>
            <person name="Shea T."/>
            <person name="Shenoy N."/>
            <person name="Sisk P."/>
            <person name="Stolte C."/>
            <person name="Sykes S."/>
            <person name="White J."/>
            <person name="Yandava C."/>
            <person name="Haas B."/>
            <person name="Nusbaum C."/>
            <person name="Birren B."/>
        </authorList>
    </citation>
    <scope>NUCLEOTIDE SEQUENCE [LARGE SCALE GENOMIC DNA]</scope>
    <source>
        <strain evidence="11 12">NRRL 6337</strain>
    </source>
</reference>
<dbReference type="Gene3D" id="2.40.270.10">
    <property type="entry name" value="DNA-directed RNA polymerase, subunit 2, domain 6"/>
    <property type="match status" value="2"/>
</dbReference>
<dbReference type="PROSITE" id="PS01166">
    <property type="entry name" value="RNA_POL_BETA"/>
    <property type="match status" value="1"/>
</dbReference>
<dbReference type="PANTHER" id="PTHR20856">
    <property type="entry name" value="DNA-DIRECTED RNA POLYMERASE I SUBUNIT 2"/>
    <property type="match status" value="1"/>
</dbReference>
<dbReference type="InterPro" id="IPR037033">
    <property type="entry name" value="DNA-dir_RNAP_su2_hyb_sf"/>
</dbReference>
<comment type="similarity">
    <text evidence="1 6">Belongs to the RNA polymerase beta chain family.</text>
</comment>
<sequence length="994" mass="110582">SISQRKRLLELFFDEHSYLANVDRIFLDSMNATTTLLPPDDVDVNEMIANKSSYNANATVANQSFTLPWMTSSGTFIINGVERVPLIQEVKARNAIYVSSVTDEKGLAVVATTRFSGAKIPTRLVLKAREIYLDVSAISRQLEEYGDDDDDDEDVLPKITTKIPLATLVDIFGSRIDVVDTLEGMGATGATLSMLLASLRPSDMEVPPNRDTLRENIFNLPLDDMELIDDIIITTLLYMFNECVLVYFGKEPSSRDNYANKWLKTSGDIISPIVADVISRKATNYAKALDAKLLSMMRTGNITVGKRTYAKMVVQVSKRSTFDVLSSVRKIAIPCDENSAGVGMRQLHPSQNGFICLSETPEGKTTGLVKSLALTCVISPKLDTPKILQRVLRWIQRQREKVHVHTPATQMSSLQSPIIQRRASLHRNLDTSSDDEPTGVDATKVDEMLRALYDETKYVRTWVVFDGVVIGYFLSNVGDDEVYEKFRNGMKKRYKYISVSNPSKLIVEVRTWSGRPMRPLLVVSDTSPVDWRRVRKCKSWKELVSNGLVEYLDPSETNVVEDKIAGLGYDGDFSKFKYMEIHPCTLFGIPASLIPFANHNQSARNIFASSMIKQAMQLVANPPLYNEGKYLVYGQRPLVDTITADMLGLNDNPNGINLVVCVLAYTGYNMEDAIIVNKSSVDNGLFLSMVRNVHNKSTDGDVFYDGDEMLLVEGDEAKKVTAMKLPTQQTTFNGVTITRTTPPDMPSAHDGRLFVKDDEYRALSVGDKIASRHAQKGIIGRIMDTNDMPFTGDGIRPDIIFNPHGIPSRMTMGQLLEGVVGTQCTIDGSFFDGTSFNEDLDIDAILEMERNNSRELYSGMSGEYMGDHHLGTIYYMPLKHQSKDKVYVRWIGPNELFSRQPVAGKKKGGGLKFGEMEMDAMISHGAANAINDTIRQSDMCKISACDTCGLFPAVEDECGVCGSEDVVEMEAPYSLKVFADLCKCANMLMKVKVE</sequence>
<name>A0A086TIK1_9FUNG</name>
<dbReference type="Pfam" id="PF04560">
    <property type="entry name" value="RNA_pol_Rpb2_7"/>
    <property type="match status" value="1"/>
</dbReference>
<dbReference type="Gene3D" id="3.90.1800.10">
    <property type="entry name" value="RNA polymerase alpha subunit dimerisation domain"/>
    <property type="match status" value="1"/>
</dbReference>
<protein>
    <recommendedName>
        <fullName evidence="7">DNA-directed RNA polymerase subunit beta</fullName>
        <ecNumber evidence="7">2.7.7.6</ecNumber>
    </recommendedName>
</protein>
<dbReference type="Pfam" id="PF04565">
    <property type="entry name" value="RNA_pol_Rpb2_3"/>
    <property type="match status" value="1"/>
</dbReference>
<dbReference type="Proteomes" id="UP000243308">
    <property type="component" value="Unassembled WGS sequence"/>
</dbReference>
<keyword evidence="3 7" id="KW-0808">Transferase</keyword>
<dbReference type="InterPro" id="IPR007645">
    <property type="entry name" value="RNA_pol_Rpb2_3"/>
</dbReference>
<evidence type="ECO:0000256" key="1">
    <source>
        <dbReference type="ARBA" id="ARBA00006835"/>
    </source>
</evidence>
<dbReference type="Pfam" id="PF00562">
    <property type="entry name" value="RNA_pol_Rpb2_6"/>
    <property type="match status" value="2"/>
</dbReference>
<dbReference type="SUPFAM" id="SSF64484">
    <property type="entry name" value="beta and beta-prime subunits of DNA dependent RNA-polymerase"/>
    <property type="match status" value="1"/>
</dbReference>